<feature type="compositionally biased region" description="Basic and acidic residues" evidence="1">
    <location>
        <begin position="1"/>
        <end position="14"/>
    </location>
</feature>
<sequence length="130" mass="15496">MLIDMEEAHLAHDRERRRRKIDEETNEEREERLALEGEARRALARKKYSLIAKETPNQIAARLSQRSQNDPKTIWIQVAQHNHERIDWLHNEVSPVDEFHTPGYIARAFPTFYPWRVTDLNERNKTDGIL</sequence>
<reference evidence="2 3" key="2">
    <citation type="submission" date="2017-09" db="EMBL/GenBank/DDBJ databases">
        <title>Extensive intraspecific genome diversity in a model arbuscular mycorrhizal fungus.</title>
        <authorList>
            <person name="Chen E.C."/>
            <person name="Morin E."/>
            <person name="Beaudet D."/>
            <person name="Noel J."/>
            <person name="Ndikumana S."/>
            <person name="Charron P."/>
            <person name="St-Onge C."/>
            <person name="Giorgi J."/>
            <person name="Grigoriev I.V."/>
            <person name="Roux C."/>
            <person name="Martin F.M."/>
            <person name="Corradi N."/>
        </authorList>
    </citation>
    <scope>NUCLEOTIDE SEQUENCE [LARGE SCALE GENOMIC DNA]</scope>
    <source>
        <strain evidence="2 3">A5</strain>
    </source>
</reference>
<feature type="region of interest" description="Disordered" evidence="1">
    <location>
        <begin position="1"/>
        <end position="33"/>
    </location>
</feature>
<proteinExistence type="predicted"/>
<accession>A0A2N0NGT6</accession>
<reference evidence="2 3" key="1">
    <citation type="submission" date="2016-04" db="EMBL/GenBank/DDBJ databases">
        <title>Genome analyses suggest a sexual origin of heterokaryosis in a supposedly ancient asexual fungus.</title>
        <authorList>
            <person name="Ropars J."/>
            <person name="Sedzielewska K."/>
            <person name="Noel J."/>
            <person name="Charron P."/>
            <person name="Farinelli L."/>
            <person name="Marton T."/>
            <person name="Kruger M."/>
            <person name="Pelin A."/>
            <person name="Brachmann A."/>
            <person name="Corradi N."/>
        </authorList>
    </citation>
    <scope>NUCLEOTIDE SEQUENCE [LARGE SCALE GENOMIC DNA]</scope>
    <source>
        <strain evidence="2 3">A5</strain>
    </source>
</reference>
<gene>
    <name evidence="2" type="ORF">RhiirA5_507837</name>
</gene>
<protein>
    <submittedName>
        <fullName evidence="2">Uncharacterized protein</fullName>
    </submittedName>
</protein>
<evidence type="ECO:0000256" key="1">
    <source>
        <dbReference type="SAM" id="MobiDB-lite"/>
    </source>
</evidence>
<evidence type="ECO:0000313" key="3">
    <source>
        <dbReference type="Proteomes" id="UP000232722"/>
    </source>
</evidence>
<organism evidence="2 3">
    <name type="scientific">Rhizophagus irregularis</name>
    <dbReference type="NCBI Taxonomy" id="588596"/>
    <lineage>
        <taxon>Eukaryota</taxon>
        <taxon>Fungi</taxon>
        <taxon>Fungi incertae sedis</taxon>
        <taxon>Mucoromycota</taxon>
        <taxon>Glomeromycotina</taxon>
        <taxon>Glomeromycetes</taxon>
        <taxon>Glomerales</taxon>
        <taxon>Glomeraceae</taxon>
        <taxon>Rhizophagus</taxon>
    </lineage>
</organism>
<name>A0A2N0NGT6_9GLOM</name>
<dbReference type="EMBL" id="LLXJ01007232">
    <property type="protein sequence ID" value="PKB93797.1"/>
    <property type="molecule type" value="Genomic_DNA"/>
</dbReference>
<evidence type="ECO:0000313" key="2">
    <source>
        <dbReference type="EMBL" id="PKB93797.1"/>
    </source>
</evidence>
<dbReference type="Proteomes" id="UP000232722">
    <property type="component" value="Unassembled WGS sequence"/>
</dbReference>
<dbReference type="AlphaFoldDB" id="A0A2N0NGT6"/>
<comment type="caution">
    <text evidence="2">The sequence shown here is derived from an EMBL/GenBank/DDBJ whole genome shotgun (WGS) entry which is preliminary data.</text>
</comment>